<dbReference type="Proteomes" id="UP000501602">
    <property type="component" value="Chromosome"/>
</dbReference>
<accession>A0A6H1UFV6</accession>
<evidence type="ECO:0000313" key="2">
    <source>
        <dbReference type="EMBL" id="QIZ77203.1"/>
    </source>
</evidence>
<proteinExistence type="predicted"/>
<dbReference type="EMBL" id="CP051180">
    <property type="protein sequence ID" value="QIZ77203.1"/>
    <property type="molecule type" value="Genomic_DNA"/>
</dbReference>
<evidence type="ECO:0000313" key="3">
    <source>
        <dbReference type="Proteomes" id="UP000501602"/>
    </source>
</evidence>
<name>A0A6H1UFV6_9GAMM</name>
<protein>
    <submittedName>
        <fullName evidence="2">DUF3108 domain-containing protein</fullName>
    </submittedName>
</protein>
<gene>
    <name evidence="2" type="ORF">HER31_10130</name>
</gene>
<sequence length="220" mass="24828">MKILLSAALLLIACVTNAAPVEYTASYRASSAGLPCGKGTLSLVALENGKYQYRAEGKACVLSQSLDHRSQFSLMPLRGDNYTSKFKGWFSKRLLEGENIDGSYNVTLNGEPLTTEVFAAAELEPTIMMYQLGHSSESQQLSYTWGEETRDYWFEYLGTETIDTELGELLTHKYRQKHPNESRVATLWFSPQHDGLMVKAKVSRLGISWLHFKITEYQIH</sequence>
<keyword evidence="1" id="KW-0732">Signal</keyword>
<keyword evidence="3" id="KW-1185">Reference proteome</keyword>
<feature type="signal peptide" evidence="1">
    <location>
        <begin position="1"/>
        <end position="18"/>
    </location>
</feature>
<dbReference type="KEGG" id="fes:HER31_10130"/>
<evidence type="ECO:0000256" key="1">
    <source>
        <dbReference type="SAM" id="SignalP"/>
    </source>
</evidence>
<dbReference type="AlphaFoldDB" id="A0A6H1UFV6"/>
<organism evidence="2 3">
    <name type="scientific">Ferrimonas lipolytica</name>
    <dbReference type="NCBI Taxonomy" id="2724191"/>
    <lineage>
        <taxon>Bacteria</taxon>
        <taxon>Pseudomonadati</taxon>
        <taxon>Pseudomonadota</taxon>
        <taxon>Gammaproteobacteria</taxon>
        <taxon>Alteromonadales</taxon>
        <taxon>Ferrimonadaceae</taxon>
        <taxon>Ferrimonas</taxon>
    </lineage>
</organism>
<reference evidence="2 3" key="1">
    <citation type="submission" date="2020-04" db="EMBL/GenBank/DDBJ databases">
        <title>Ferrimonas sp. S7 isolated from sea water.</title>
        <authorList>
            <person name="Bae S.S."/>
            <person name="Baek K."/>
        </authorList>
    </citation>
    <scope>NUCLEOTIDE SEQUENCE [LARGE SCALE GENOMIC DNA]</scope>
    <source>
        <strain evidence="2 3">S7</strain>
    </source>
</reference>
<dbReference type="RefSeq" id="WP_168660464.1">
    <property type="nucleotide sequence ID" value="NZ_CP051180.1"/>
</dbReference>
<feature type="chain" id="PRO_5026150956" evidence="1">
    <location>
        <begin position="19"/>
        <end position="220"/>
    </location>
</feature>